<dbReference type="InterPro" id="IPR020103">
    <property type="entry name" value="PsdUridine_synth_cat_dom_sf"/>
</dbReference>
<keyword evidence="3" id="KW-0413">Isomerase</keyword>
<dbReference type="Pfam" id="PF00849">
    <property type="entry name" value="PseudoU_synth_2"/>
    <property type="match status" value="1"/>
</dbReference>
<proteinExistence type="inferred from homology"/>
<evidence type="ECO:0000259" key="4">
    <source>
        <dbReference type="Pfam" id="PF00849"/>
    </source>
</evidence>
<dbReference type="GO" id="GO:0140098">
    <property type="term" value="F:catalytic activity, acting on RNA"/>
    <property type="evidence" value="ECO:0007669"/>
    <property type="project" value="UniProtKB-ARBA"/>
</dbReference>
<dbReference type="InterPro" id="IPR006225">
    <property type="entry name" value="PsdUridine_synth_RluC/D"/>
</dbReference>
<comment type="similarity">
    <text evidence="1 3">Belongs to the pseudouridine synthase RluA family.</text>
</comment>
<name>A0A6C2UP27_9BACT</name>
<dbReference type="GO" id="GO:0000455">
    <property type="term" value="P:enzyme-directed rRNA pseudouridine synthesis"/>
    <property type="evidence" value="ECO:0007669"/>
    <property type="project" value="TreeGrafter"/>
</dbReference>
<dbReference type="PANTHER" id="PTHR21600:SF89">
    <property type="entry name" value="RIBOSOMAL LARGE SUBUNIT PSEUDOURIDINE SYNTHASE A"/>
    <property type="match status" value="1"/>
</dbReference>
<feature type="active site" evidence="2">
    <location>
        <position position="52"/>
    </location>
</feature>
<dbReference type="NCBIfam" id="TIGR00005">
    <property type="entry name" value="rluA_subfam"/>
    <property type="match status" value="1"/>
</dbReference>
<evidence type="ECO:0000256" key="3">
    <source>
        <dbReference type="RuleBase" id="RU362028"/>
    </source>
</evidence>
<dbReference type="EC" id="5.4.99.-" evidence="3"/>
<feature type="domain" description="Pseudouridine synthase RsuA/RluA-like" evidence="4">
    <location>
        <begin position="11"/>
        <end position="158"/>
    </location>
</feature>
<dbReference type="SUPFAM" id="SSF55120">
    <property type="entry name" value="Pseudouridine synthase"/>
    <property type="match status" value="1"/>
</dbReference>
<reference evidence="5 6" key="1">
    <citation type="submission" date="2019-04" db="EMBL/GenBank/DDBJ databases">
        <authorList>
            <person name="Van Vliet M D."/>
        </authorList>
    </citation>
    <scope>NUCLEOTIDE SEQUENCE [LARGE SCALE GENOMIC DNA]</scope>
    <source>
        <strain evidence="5 6">F21</strain>
    </source>
</reference>
<keyword evidence="6" id="KW-1185">Reference proteome</keyword>
<evidence type="ECO:0000256" key="2">
    <source>
        <dbReference type="PIRSR" id="PIRSR606225-1"/>
    </source>
</evidence>
<dbReference type="EMBL" id="CAAHFH010000002">
    <property type="protein sequence ID" value="VGO21829.1"/>
    <property type="molecule type" value="Genomic_DNA"/>
</dbReference>
<dbReference type="GO" id="GO:0003723">
    <property type="term" value="F:RNA binding"/>
    <property type="evidence" value="ECO:0007669"/>
    <property type="project" value="InterPro"/>
</dbReference>
<dbReference type="InterPro" id="IPR006145">
    <property type="entry name" value="PsdUridine_synth_RsuA/RluA"/>
</dbReference>
<dbReference type="AlphaFoldDB" id="A0A6C2UP27"/>
<comment type="catalytic activity">
    <reaction evidence="3">
        <text>a uridine in RNA = a pseudouridine in RNA</text>
        <dbReference type="Rhea" id="RHEA:48348"/>
        <dbReference type="Rhea" id="RHEA-COMP:12068"/>
        <dbReference type="Rhea" id="RHEA-COMP:12069"/>
        <dbReference type="ChEBI" id="CHEBI:65314"/>
        <dbReference type="ChEBI" id="CHEBI:65315"/>
    </reaction>
</comment>
<dbReference type="InterPro" id="IPR050188">
    <property type="entry name" value="RluA_PseudoU_synthase"/>
</dbReference>
<dbReference type="CDD" id="cd02869">
    <property type="entry name" value="PseudoU_synth_RluA_like"/>
    <property type="match status" value="1"/>
</dbReference>
<evidence type="ECO:0000313" key="5">
    <source>
        <dbReference type="EMBL" id="VGO21829.1"/>
    </source>
</evidence>
<gene>
    <name evidence="5" type="primary">rluA_2</name>
    <name evidence="5" type="ORF">SCARR_03906</name>
</gene>
<evidence type="ECO:0000313" key="6">
    <source>
        <dbReference type="Proteomes" id="UP000346198"/>
    </source>
</evidence>
<comment type="function">
    <text evidence="3">Responsible for synthesis of pseudouridine from uracil.</text>
</comment>
<accession>A0A6C2UP27</accession>
<evidence type="ECO:0000256" key="1">
    <source>
        <dbReference type="ARBA" id="ARBA00010876"/>
    </source>
</evidence>
<dbReference type="GO" id="GO:0009982">
    <property type="term" value="F:pseudouridine synthase activity"/>
    <property type="evidence" value="ECO:0007669"/>
    <property type="project" value="InterPro"/>
</dbReference>
<sequence>MLEIIYSDDALVVVNKPTGLLSVPGRGPDKQDCLYHRMLEQFPDALMVHRLDMDTSGLVLFARTPEAQRNLSMQFEKREISKTYIAVVEGVIEKKVGMVDFPMRKDMAHSLPPRHVVDCVRGKKALTEWKVLERTETTTRVALFPQTGRSHQLRVHMECIGFPIVGDPIYGTPAERLMLHAQSLEFRHPETGEPIRLECPAPF</sequence>
<dbReference type="InterPro" id="IPR006224">
    <property type="entry name" value="PsdUridine_synth_RluA-like_CS"/>
</dbReference>
<dbReference type="Proteomes" id="UP000346198">
    <property type="component" value="Unassembled WGS sequence"/>
</dbReference>
<organism evidence="5 6">
    <name type="scientific">Pontiella sulfatireligans</name>
    <dbReference type="NCBI Taxonomy" id="2750658"/>
    <lineage>
        <taxon>Bacteria</taxon>
        <taxon>Pseudomonadati</taxon>
        <taxon>Kiritimatiellota</taxon>
        <taxon>Kiritimatiellia</taxon>
        <taxon>Kiritimatiellales</taxon>
        <taxon>Pontiellaceae</taxon>
        <taxon>Pontiella</taxon>
    </lineage>
</organism>
<protein>
    <recommendedName>
        <fullName evidence="3">Pseudouridine synthase</fullName>
        <ecNumber evidence="3">5.4.99.-</ecNumber>
    </recommendedName>
</protein>
<dbReference type="PANTHER" id="PTHR21600">
    <property type="entry name" value="MITOCHONDRIAL RNA PSEUDOURIDINE SYNTHASE"/>
    <property type="match status" value="1"/>
</dbReference>
<dbReference type="Gene3D" id="3.30.2350.10">
    <property type="entry name" value="Pseudouridine synthase"/>
    <property type="match status" value="1"/>
</dbReference>
<dbReference type="PROSITE" id="PS01129">
    <property type="entry name" value="PSI_RLU"/>
    <property type="match status" value="1"/>
</dbReference>